<evidence type="ECO:0000313" key="1">
    <source>
        <dbReference type="EMBL" id="KAK4742354.1"/>
    </source>
</evidence>
<dbReference type="Proteomes" id="UP001345219">
    <property type="component" value="Chromosome 1"/>
</dbReference>
<reference evidence="1 2" key="1">
    <citation type="journal article" date="2023" name="Hortic Res">
        <title>Pangenome of water caltrop reveals structural variations and asymmetric subgenome divergence after allopolyploidization.</title>
        <authorList>
            <person name="Zhang X."/>
            <person name="Chen Y."/>
            <person name="Wang L."/>
            <person name="Yuan Y."/>
            <person name="Fang M."/>
            <person name="Shi L."/>
            <person name="Lu R."/>
            <person name="Comes H.P."/>
            <person name="Ma Y."/>
            <person name="Chen Y."/>
            <person name="Huang G."/>
            <person name="Zhou Y."/>
            <person name="Zheng Z."/>
            <person name="Qiu Y."/>
        </authorList>
    </citation>
    <scope>NUCLEOTIDE SEQUENCE [LARGE SCALE GENOMIC DNA]</scope>
    <source>
        <tissue evidence="1">Roots</tissue>
    </source>
</reference>
<gene>
    <name evidence="1" type="ORF">SAY87_000355</name>
</gene>
<organism evidence="1 2">
    <name type="scientific">Trapa incisa</name>
    <dbReference type="NCBI Taxonomy" id="236973"/>
    <lineage>
        <taxon>Eukaryota</taxon>
        <taxon>Viridiplantae</taxon>
        <taxon>Streptophyta</taxon>
        <taxon>Embryophyta</taxon>
        <taxon>Tracheophyta</taxon>
        <taxon>Spermatophyta</taxon>
        <taxon>Magnoliopsida</taxon>
        <taxon>eudicotyledons</taxon>
        <taxon>Gunneridae</taxon>
        <taxon>Pentapetalae</taxon>
        <taxon>rosids</taxon>
        <taxon>malvids</taxon>
        <taxon>Myrtales</taxon>
        <taxon>Lythraceae</taxon>
        <taxon>Trapa</taxon>
    </lineage>
</organism>
<proteinExistence type="predicted"/>
<sequence length="92" mass="9968">MDGGSVTVEATLTAMALVEATLPFSRTGDGLCNGRSFPFFEAEKSGLRTVRAFFTPLQGSPHEEGEEEESFVVSGKFRSIMFPGAFGIYHDL</sequence>
<dbReference type="AlphaFoldDB" id="A0AAN7GIE5"/>
<keyword evidence="2" id="KW-1185">Reference proteome</keyword>
<accession>A0AAN7GIE5</accession>
<name>A0AAN7GIE5_9MYRT</name>
<dbReference type="EMBL" id="JAXIOK010000023">
    <property type="protein sequence ID" value="KAK4742354.1"/>
    <property type="molecule type" value="Genomic_DNA"/>
</dbReference>
<protein>
    <submittedName>
        <fullName evidence="1">Uncharacterized protein</fullName>
    </submittedName>
</protein>
<evidence type="ECO:0000313" key="2">
    <source>
        <dbReference type="Proteomes" id="UP001345219"/>
    </source>
</evidence>
<comment type="caution">
    <text evidence="1">The sequence shown here is derived from an EMBL/GenBank/DDBJ whole genome shotgun (WGS) entry which is preliminary data.</text>
</comment>